<dbReference type="STRING" id="204669.Acid345_1610"/>
<dbReference type="HOGENOM" id="CLU_2180376_0_0_0"/>
<dbReference type="AlphaFoldDB" id="Q1IR88"/>
<feature type="compositionally biased region" description="Basic and acidic residues" evidence="1">
    <location>
        <begin position="26"/>
        <end position="35"/>
    </location>
</feature>
<proteinExistence type="predicted"/>
<sequence length="125" mass="14297">MSRHCERSPWMKTNLGESRRGPGSKQEQRASERRRATISHHSCGARGGGGRHRNTSLPLFHPGDAVPESGIYEVIHDADHRQAHDAVMIMGNRFPSCETCNERVRFRIIRTAPYIFQDQDFEEQP</sequence>
<reference evidence="2 3" key="1">
    <citation type="journal article" date="2009" name="Appl. Environ. Microbiol.">
        <title>Three genomes from the phylum Acidobacteria provide insight into the lifestyles of these microorganisms in soils.</title>
        <authorList>
            <person name="Ward N.L."/>
            <person name="Challacombe J.F."/>
            <person name="Janssen P.H."/>
            <person name="Henrissat B."/>
            <person name="Coutinho P.M."/>
            <person name="Wu M."/>
            <person name="Xie G."/>
            <person name="Haft D.H."/>
            <person name="Sait M."/>
            <person name="Badger J."/>
            <person name="Barabote R.D."/>
            <person name="Bradley B."/>
            <person name="Brettin T.S."/>
            <person name="Brinkac L.M."/>
            <person name="Bruce D."/>
            <person name="Creasy T."/>
            <person name="Daugherty S.C."/>
            <person name="Davidsen T.M."/>
            <person name="DeBoy R.T."/>
            <person name="Detter J.C."/>
            <person name="Dodson R.J."/>
            <person name="Durkin A.S."/>
            <person name="Ganapathy A."/>
            <person name="Gwinn-Giglio M."/>
            <person name="Han C.S."/>
            <person name="Khouri H."/>
            <person name="Kiss H."/>
            <person name="Kothari S.P."/>
            <person name="Madupu R."/>
            <person name="Nelson K.E."/>
            <person name="Nelson W.C."/>
            <person name="Paulsen I."/>
            <person name="Penn K."/>
            <person name="Ren Q."/>
            <person name="Rosovitz M.J."/>
            <person name="Selengut J.D."/>
            <person name="Shrivastava S."/>
            <person name="Sullivan S.A."/>
            <person name="Tapia R."/>
            <person name="Thompson L.S."/>
            <person name="Watkins K.L."/>
            <person name="Yang Q."/>
            <person name="Yu C."/>
            <person name="Zafar N."/>
            <person name="Zhou L."/>
            <person name="Kuske C.R."/>
        </authorList>
    </citation>
    <scope>NUCLEOTIDE SEQUENCE [LARGE SCALE GENOMIC DNA]</scope>
    <source>
        <strain evidence="2 3">Ellin345</strain>
    </source>
</reference>
<protein>
    <submittedName>
        <fullName evidence="2">Uncharacterized protein</fullName>
    </submittedName>
</protein>
<dbReference type="EMBL" id="CP000360">
    <property type="protein sequence ID" value="ABF40612.1"/>
    <property type="molecule type" value="Genomic_DNA"/>
</dbReference>
<name>Q1IR88_KORVE</name>
<feature type="region of interest" description="Disordered" evidence="1">
    <location>
        <begin position="1"/>
        <end position="62"/>
    </location>
</feature>
<dbReference type="KEGG" id="aba:Acid345_1610"/>
<gene>
    <name evidence="2" type="ordered locus">Acid345_1610</name>
</gene>
<organism evidence="2 3">
    <name type="scientific">Koribacter versatilis (strain Ellin345)</name>
    <dbReference type="NCBI Taxonomy" id="204669"/>
    <lineage>
        <taxon>Bacteria</taxon>
        <taxon>Pseudomonadati</taxon>
        <taxon>Acidobacteriota</taxon>
        <taxon>Terriglobia</taxon>
        <taxon>Terriglobales</taxon>
        <taxon>Candidatus Korobacteraceae</taxon>
        <taxon>Candidatus Korobacter</taxon>
    </lineage>
</organism>
<evidence type="ECO:0000313" key="2">
    <source>
        <dbReference type="EMBL" id="ABF40612.1"/>
    </source>
</evidence>
<accession>Q1IR88</accession>
<evidence type="ECO:0000313" key="3">
    <source>
        <dbReference type="Proteomes" id="UP000002432"/>
    </source>
</evidence>
<keyword evidence="3" id="KW-1185">Reference proteome</keyword>
<dbReference type="Proteomes" id="UP000002432">
    <property type="component" value="Chromosome"/>
</dbReference>
<dbReference type="EnsemblBacteria" id="ABF40612">
    <property type="protein sequence ID" value="ABF40612"/>
    <property type="gene ID" value="Acid345_1610"/>
</dbReference>
<evidence type="ECO:0000256" key="1">
    <source>
        <dbReference type="SAM" id="MobiDB-lite"/>
    </source>
</evidence>